<name>A0A445IX40_GLYSO</name>
<dbReference type="EMBL" id="QZWG01000009">
    <property type="protein sequence ID" value="RZB90723.1"/>
    <property type="molecule type" value="Genomic_DNA"/>
</dbReference>
<dbReference type="SMART" id="SM00248">
    <property type="entry name" value="ANK"/>
    <property type="match status" value="5"/>
</dbReference>
<evidence type="ECO:0000259" key="4">
    <source>
        <dbReference type="Pfam" id="PF13962"/>
    </source>
</evidence>
<dbReference type="GO" id="GO:0005886">
    <property type="term" value="C:plasma membrane"/>
    <property type="evidence" value="ECO:0007669"/>
    <property type="project" value="UniProtKB-SubCell"/>
</dbReference>
<evidence type="ECO:0000256" key="1">
    <source>
        <dbReference type="ARBA" id="ARBA00004413"/>
    </source>
</evidence>
<dbReference type="Proteomes" id="UP000289340">
    <property type="component" value="Chromosome 9"/>
</dbReference>
<dbReference type="InterPro" id="IPR002110">
    <property type="entry name" value="Ankyrin_rpt"/>
</dbReference>
<dbReference type="AlphaFoldDB" id="A0A445IX40"/>
<feature type="domain" description="PGG" evidence="4">
    <location>
        <begin position="630"/>
        <end position="743"/>
    </location>
</feature>
<keyword evidence="3" id="KW-1133">Transmembrane helix</keyword>
<evidence type="ECO:0000256" key="2">
    <source>
        <dbReference type="SAM" id="MobiDB-lite"/>
    </source>
</evidence>
<dbReference type="Pfam" id="PF12796">
    <property type="entry name" value="Ank_2"/>
    <property type="match status" value="1"/>
</dbReference>
<proteinExistence type="predicted"/>
<feature type="transmembrane region" description="Helical" evidence="3">
    <location>
        <begin position="639"/>
        <end position="659"/>
    </location>
</feature>
<dbReference type="InterPro" id="IPR036770">
    <property type="entry name" value="Ankyrin_rpt-contain_sf"/>
</dbReference>
<feature type="region of interest" description="Disordered" evidence="2">
    <location>
        <begin position="1"/>
        <end position="29"/>
    </location>
</feature>
<evidence type="ECO:0000313" key="6">
    <source>
        <dbReference type="Proteomes" id="UP000289340"/>
    </source>
</evidence>
<keyword evidence="3" id="KW-0812">Transmembrane</keyword>
<dbReference type="InterPro" id="IPR026961">
    <property type="entry name" value="PGG_dom"/>
</dbReference>
<comment type="subcellular location">
    <subcellularLocation>
        <location evidence="1">Cell membrane</location>
        <topology evidence="1">Peripheral membrane protein</topology>
        <orientation evidence="1">Cytoplasmic side</orientation>
    </subcellularLocation>
</comment>
<feature type="compositionally biased region" description="Basic residues" evidence="2">
    <location>
        <begin position="17"/>
        <end position="28"/>
    </location>
</feature>
<keyword evidence="6" id="KW-1185">Reference proteome</keyword>
<sequence>MSAHNHRTTIACDSHPHTTHHRHHRRTHGLRDLKEKLRMEKARDGLFEGLRDVTKSIKWRRKSCRQMFYLQVRAPLTLSSLGSTVVNLMDNIITEGHSISRPPYFNGRNYTEWKERMKIFIQSVDFKLWLLIKNGPKVPTKLVDNEEVEKTEDEYDEEDMKNLELEAKAKNILHCALNPDVFEIFSEGPNTSKQMWDELDRVFDRERTGDNSSTPQGQLSSDPTAPDTSQFSSPDLYFLQETRESMNKFLELCVPLHKLALEGNWQAAKVILGKDSRLKHAAIADGWATLLHVAVGANHASFVKELLQEFDNDQYISLQDYRGNTAFCFAVASGNMEIVELLKGRDPHLPTRRGGSDYIPIQFAAMQGNCDMTRYLYDISKEAFEDTDKIMLFFTFIKTGNYHMALKMADEWVELAYARDDNNETALHLLAVNQNPLDSCCHCPEMEGSFRINPDTKHVMFQLVNFLWKKILQHKDHSEAMRIISEPSQLLYDAAEVGNFGFLSELISAYPGKIIWEVDNNGQSIIHTAVSYRHASIFNLVHEIGFIKDILISYIVKENNTLLHLAAKLAPPDRLAIVSGAAFQMCLEIIWFEEVKKIMPPSFINLKNSDGLTAQQLFIKEHEGLRGKGEEWMKRTAEFCMLISTVIATAIFAAAINIPGGIDDDTKKPNYLNKASFQVFAIADAAAFIFSATAILIFLSILISRYAVYDFHKSLPLKLIFGLITLFISIACMMVAFGSSFFITYYYGLKVLPDSIAVLSCLPLLLYVGLQFSLWSDIIYSTFYCRNLFKPSKRMIYLSTTELEEAYNQTIF</sequence>
<dbReference type="Gene3D" id="1.25.40.20">
    <property type="entry name" value="Ankyrin repeat-containing domain"/>
    <property type="match status" value="2"/>
</dbReference>
<dbReference type="SUPFAM" id="SSF48403">
    <property type="entry name" value="Ankyrin repeat"/>
    <property type="match status" value="2"/>
</dbReference>
<evidence type="ECO:0000313" key="5">
    <source>
        <dbReference type="EMBL" id="RZB90723.1"/>
    </source>
</evidence>
<feature type="compositionally biased region" description="Polar residues" evidence="2">
    <location>
        <begin position="210"/>
        <end position="232"/>
    </location>
</feature>
<keyword evidence="3" id="KW-0472">Membrane</keyword>
<gene>
    <name evidence="5" type="ORF">D0Y65_023262</name>
</gene>
<feature type="transmembrane region" description="Helical" evidence="3">
    <location>
        <begin position="764"/>
        <end position="785"/>
    </location>
</feature>
<protein>
    <submittedName>
        <fullName evidence="5">Ankyrin repeat-containing protein isoform A</fullName>
    </submittedName>
</protein>
<comment type="caution">
    <text evidence="5">The sequence shown here is derived from an EMBL/GenBank/DDBJ whole genome shotgun (WGS) entry which is preliminary data.</text>
</comment>
<organism evidence="5 6">
    <name type="scientific">Glycine soja</name>
    <name type="common">Wild soybean</name>
    <dbReference type="NCBI Taxonomy" id="3848"/>
    <lineage>
        <taxon>Eukaryota</taxon>
        <taxon>Viridiplantae</taxon>
        <taxon>Streptophyta</taxon>
        <taxon>Embryophyta</taxon>
        <taxon>Tracheophyta</taxon>
        <taxon>Spermatophyta</taxon>
        <taxon>Magnoliopsida</taxon>
        <taxon>eudicotyledons</taxon>
        <taxon>Gunneridae</taxon>
        <taxon>Pentapetalae</taxon>
        <taxon>rosids</taxon>
        <taxon>fabids</taxon>
        <taxon>Fabales</taxon>
        <taxon>Fabaceae</taxon>
        <taxon>Papilionoideae</taxon>
        <taxon>50 kb inversion clade</taxon>
        <taxon>NPAAA clade</taxon>
        <taxon>indigoferoid/millettioid clade</taxon>
        <taxon>Phaseoleae</taxon>
        <taxon>Glycine</taxon>
        <taxon>Glycine subgen. Soja</taxon>
    </lineage>
</organism>
<feature type="region of interest" description="Disordered" evidence="2">
    <location>
        <begin position="206"/>
        <end position="232"/>
    </location>
</feature>
<accession>A0A445IX40</accession>
<dbReference type="Pfam" id="PF13962">
    <property type="entry name" value="PGG"/>
    <property type="match status" value="1"/>
</dbReference>
<evidence type="ECO:0000256" key="3">
    <source>
        <dbReference type="SAM" id="Phobius"/>
    </source>
</evidence>
<dbReference type="PANTHER" id="PTHR24177">
    <property type="entry name" value="CASKIN"/>
    <property type="match status" value="1"/>
</dbReference>
<reference evidence="5 6" key="1">
    <citation type="submission" date="2018-09" db="EMBL/GenBank/DDBJ databases">
        <title>A high-quality reference genome of wild soybean provides a powerful tool to mine soybean genomes.</title>
        <authorList>
            <person name="Xie M."/>
            <person name="Chung C.Y.L."/>
            <person name="Li M.-W."/>
            <person name="Wong F.-L."/>
            <person name="Chan T.-F."/>
            <person name="Lam H.-M."/>
        </authorList>
    </citation>
    <scope>NUCLEOTIDE SEQUENCE [LARGE SCALE GENOMIC DNA]</scope>
    <source>
        <strain evidence="6">cv. W05</strain>
        <tissue evidence="5">Hypocotyl of etiolated seedlings</tissue>
    </source>
</reference>
<feature type="transmembrane region" description="Helical" evidence="3">
    <location>
        <begin position="679"/>
        <end position="707"/>
    </location>
</feature>
<dbReference type="PANTHER" id="PTHR24177:SF437">
    <property type="entry name" value="ANKYRIN REPEAT PROTEIN"/>
    <property type="match status" value="1"/>
</dbReference>
<dbReference type="FunFam" id="1.25.40.20:FF:000598">
    <property type="entry name" value="Uncharacterized protein"/>
    <property type="match status" value="1"/>
</dbReference>
<feature type="transmembrane region" description="Helical" evidence="3">
    <location>
        <begin position="719"/>
        <end position="744"/>
    </location>
</feature>